<keyword evidence="4 7" id="KW-0418">Kinase</keyword>
<reference evidence="7 8" key="1">
    <citation type="submission" date="2020-08" db="EMBL/GenBank/DDBJ databases">
        <authorList>
            <person name="Newling K."/>
            <person name="Davey J."/>
            <person name="Forrester S."/>
        </authorList>
    </citation>
    <scope>NUCLEOTIDE SEQUENCE [LARGE SCALE GENOMIC DNA]</scope>
    <source>
        <strain evidence="8">Crithidia deanei Carvalho (ATCC PRA-265)</strain>
    </source>
</reference>
<dbReference type="Proteomes" id="UP000515908">
    <property type="component" value="Chromosome 04"/>
</dbReference>
<dbReference type="GO" id="GO:0016020">
    <property type="term" value="C:membrane"/>
    <property type="evidence" value="ECO:0007669"/>
    <property type="project" value="TreeGrafter"/>
</dbReference>
<dbReference type="Gene3D" id="1.10.1070.11">
    <property type="entry name" value="Phosphatidylinositol 3-/4-kinase, catalytic domain"/>
    <property type="match status" value="1"/>
</dbReference>
<sequence length="592" mass="67042">MSGRRSADRQKLLSALQTLSSPQSSQEEQMKSLGKLFHIHLDTLEDCLLQVSHVCITHTQPEIQQQLVVFLMWLAGRSLYVALRLSWIVDSVSDFFARSGMDSQVKRIQDRVETCAINQDATLPPQWSKDASPNAGDASKGGEETDVNAVLRKEQRVKLFNDVRSFVKFLTDLSDQLRYFPDRPKRKLELRKRLDEVNELLPGFRLMHPLGKSTDPVRWIVRIAVEECTVFSSRERAPFLIRYEVIVDSTTTMKDPTKSTLRNVDGTFRVSSTSEEVFQLRTEEELKAEGDGEANPIDNEFIEKAFGESAEERLKRLRVKSPWGAHPNWSISSMIIKAGDDLRQEELALQLISVFDSIWQEAGLTVQTYPYIALPTNYDSGLLEVVEESNSMDGIKKACNVATIDTFYSSAFGSSPDTFSNAQRNFTESVAAYSVISYLLQIKDRHNGNLMITREGRLVHIDFGFLFTTSPGGINFESAPFKLSQELIEVMGGTGGDMFAYFKVLIYQALEVARERSEELLALVALMIPFNSMPCFGSDPPAALSQLQNRFRYDLYSGTDYALYAKDLISNSADNWRTRRYDQFQTFQNGIL</sequence>
<name>A0A7G2CA00_9TRYP</name>
<dbReference type="PROSITE" id="PS00915">
    <property type="entry name" value="PI3_4_KINASE_1"/>
    <property type="match status" value="1"/>
</dbReference>
<dbReference type="GO" id="GO:0046854">
    <property type="term" value="P:phosphatidylinositol phosphate biosynthetic process"/>
    <property type="evidence" value="ECO:0007669"/>
    <property type="project" value="InterPro"/>
</dbReference>
<evidence type="ECO:0000256" key="4">
    <source>
        <dbReference type="ARBA" id="ARBA00022777"/>
    </source>
</evidence>
<accession>A0A7G2CA00</accession>
<comment type="catalytic activity">
    <reaction evidence="1">
        <text>a 1,2-diacyl-sn-glycero-3-phospho-(1D-myo-inositol) + ATP = a 1,2-diacyl-sn-glycero-3-phospho-(1D-myo-inositol 4-phosphate) + ADP + H(+)</text>
        <dbReference type="Rhea" id="RHEA:19877"/>
        <dbReference type="ChEBI" id="CHEBI:15378"/>
        <dbReference type="ChEBI" id="CHEBI:30616"/>
        <dbReference type="ChEBI" id="CHEBI:57880"/>
        <dbReference type="ChEBI" id="CHEBI:58178"/>
        <dbReference type="ChEBI" id="CHEBI:456216"/>
        <dbReference type="EC" id="2.7.1.67"/>
    </reaction>
</comment>
<dbReference type="AlphaFoldDB" id="A0A7G2CA00"/>
<dbReference type="VEuPathDB" id="TriTrypDB:ADEAN_000229300"/>
<dbReference type="PROSITE" id="PS00916">
    <property type="entry name" value="PI3_4_KINASE_2"/>
    <property type="match status" value="1"/>
</dbReference>
<dbReference type="PANTHER" id="PTHR10048:SF22">
    <property type="entry name" value="PHOSPHATIDYLINOSITOL 4-KINASE BETA"/>
    <property type="match status" value="1"/>
</dbReference>
<evidence type="ECO:0000259" key="6">
    <source>
        <dbReference type="PROSITE" id="PS50290"/>
    </source>
</evidence>
<evidence type="ECO:0000313" key="7">
    <source>
        <dbReference type="EMBL" id="CAD2214842.1"/>
    </source>
</evidence>
<keyword evidence="3" id="KW-0808">Transferase</keyword>
<dbReference type="Pfam" id="PF00454">
    <property type="entry name" value="PI3_PI4_kinase"/>
    <property type="match status" value="1"/>
</dbReference>
<dbReference type="GO" id="GO:0005737">
    <property type="term" value="C:cytoplasm"/>
    <property type="evidence" value="ECO:0007669"/>
    <property type="project" value="TreeGrafter"/>
</dbReference>
<evidence type="ECO:0000256" key="2">
    <source>
        <dbReference type="ARBA" id="ARBA00012169"/>
    </source>
</evidence>
<dbReference type="InterPro" id="IPR018936">
    <property type="entry name" value="PI3/4_kinase_CS"/>
</dbReference>
<dbReference type="PROSITE" id="PS50290">
    <property type="entry name" value="PI3_4_KINASE_3"/>
    <property type="match status" value="1"/>
</dbReference>
<evidence type="ECO:0000256" key="1">
    <source>
        <dbReference type="ARBA" id="ARBA00001686"/>
    </source>
</evidence>
<dbReference type="EMBL" id="LR877148">
    <property type="protein sequence ID" value="CAD2214842.1"/>
    <property type="molecule type" value="Genomic_DNA"/>
</dbReference>
<organism evidence="7 8">
    <name type="scientific">Angomonas deanei</name>
    <dbReference type="NCBI Taxonomy" id="59799"/>
    <lineage>
        <taxon>Eukaryota</taxon>
        <taxon>Discoba</taxon>
        <taxon>Euglenozoa</taxon>
        <taxon>Kinetoplastea</taxon>
        <taxon>Metakinetoplastina</taxon>
        <taxon>Trypanosomatida</taxon>
        <taxon>Trypanosomatidae</taxon>
        <taxon>Strigomonadinae</taxon>
        <taxon>Angomonas</taxon>
    </lineage>
</organism>
<dbReference type="InterPro" id="IPR000403">
    <property type="entry name" value="PI3/4_kinase_cat_dom"/>
</dbReference>
<dbReference type="GO" id="GO:0048015">
    <property type="term" value="P:phosphatidylinositol-mediated signaling"/>
    <property type="evidence" value="ECO:0007669"/>
    <property type="project" value="TreeGrafter"/>
</dbReference>
<dbReference type="EC" id="2.7.1.67" evidence="2"/>
<evidence type="ECO:0000313" key="8">
    <source>
        <dbReference type="Proteomes" id="UP000515908"/>
    </source>
</evidence>
<dbReference type="InterPro" id="IPR011009">
    <property type="entry name" value="Kinase-like_dom_sf"/>
</dbReference>
<dbReference type="InterPro" id="IPR015433">
    <property type="entry name" value="PI3/4_kinase"/>
</dbReference>
<evidence type="ECO:0000256" key="5">
    <source>
        <dbReference type="SAM" id="MobiDB-lite"/>
    </source>
</evidence>
<protein>
    <recommendedName>
        <fullName evidence="2">1-phosphatidylinositol 4-kinase</fullName>
        <ecNumber evidence="2">2.7.1.67</ecNumber>
    </recommendedName>
</protein>
<dbReference type="GO" id="GO:0004430">
    <property type="term" value="F:1-phosphatidylinositol 4-kinase activity"/>
    <property type="evidence" value="ECO:0007669"/>
    <property type="project" value="UniProtKB-EC"/>
</dbReference>
<dbReference type="SMART" id="SM00146">
    <property type="entry name" value="PI3Kc"/>
    <property type="match status" value="1"/>
</dbReference>
<dbReference type="Gene3D" id="3.30.1010.10">
    <property type="entry name" value="Phosphatidylinositol 3-kinase Catalytic Subunit, Chain A, domain 4"/>
    <property type="match status" value="1"/>
</dbReference>
<dbReference type="FunFam" id="1.10.1070.11:FF:000016">
    <property type="entry name" value="PIK1p Phosphatidylinositol 4-kinase"/>
    <property type="match status" value="1"/>
</dbReference>
<dbReference type="InterPro" id="IPR036940">
    <property type="entry name" value="PI3/4_kinase_cat_sf"/>
</dbReference>
<keyword evidence="8" id="KW-1185">Reference proteome</keyword>
<evidence type="ECO:0000256" key="3">
    <source>
        <dbReference type="ARBA" id="ARBA00022679"/>
    </source>
</evidence>
<proteinExistence type="predicted"/>
<gene>
    <name evidence="7" type="ORF">ADEAN_000229300</name>
</gene>
<feature type="domain" description="PI3K/PI4K catalytic" evidence="6">
    <location>
        <begin position="301"/>
        <end position="576"/>
    </location>
</feature>
<dbReference type="SUPFAM" id="SSF56112">
    <property type="entry name" value="Protein kinase-like (PK-like)"/>
    <property type="match status" value="1"/>
</dbReference>
<feature type="region of interest" description="Disordered" evidence="5">
    <location>
        <begin position="123"/>
        <end position="145"/>
    </location>
</feature>
<dbReference type="PANTHER" id="PTHR10048">
    <property type="entry name" value="PHOSPHATIDYLINOSITOL KINASE"/>
    <property type="match status" value="1"/>
</dbReference>